<feature type="compositionally biased region" description="Low complexity" evidence="1">
    <location>
        <begin position="268"/>
        <end position="283"/>
    </location>
</feature>
<dbReference type="Gene3D" id="2.60.200.20">
    <property type="match status" value="1"/>
</dbReference>
<dbReference type="InterPro" id="IPR043014">
    <property type="entry name" value="Nibrin_BRCT2_sf"/>
</dbReference>
<dbReference type="FunFam" id="3.40.50.10980:FF:000001">
    <property type="entry name" value="Nibrin"/>
    <property type="match status" value="1"/>
</dbReference>
<dbReference type="InParanoid" id="H0XYU7"/>
<dbReference type="HOGENOM" id="CLU_023410_0_0_1"/>
<evidence type="ECO:0000313" key="3">
    <source>
        <dbReference type="Ensembl" id="ENSOGAP00000021290.1"/>
    </source>
</evidence>
<dbReference type="InterPro" id="IPR008984">
    <property type="entry name" value="SMAD_FHA_dom_sf"/>
</dbReference>
<reference evidence="4" key="1">
    <citation type="submission" date="2011-03" db="EMBL/GenBank/DDBJ databases">
        <title>Version 3 of the genome sequence of Otolemur garnettii (Bushbaby).</title>
        <authorList>
            <consortium name="The Broad Institute Genome Sequencing Platform"/>
            <person name="Di Palma F."/>
            <person name="Johnson J."/>
            <person name="Lander E.S."/>
            <person name="Lindblad-Toh K."/>
            <person name="Jaffe D.B."/>
            <person name="Gnerre S."/>
            <person name="MacCallum I."/>
            <person name="Przybylski D."/>
            <person name="Ribeiro F.J."/>
            <person name="Burton J.N."/>
            <person name="Walker B.J."/>
            <person name="Sharpe T."/>
            <person name="Hall G."/>
        </authorList>
    </citation>
    <scope>NUCLEOTIDE SEQUENCE [LARGE SCALE GENOMIC DNA]</scope>
</reference>
<dbReference type="AlphaFoldDB" id="H0XYU7"/>
<dbReference type="InterPro" id="IPR032429">
    <property type="entry name" value="Nibrin_BRCT2"/>
</dbReference>
<dbReference type="Proteomes" id="UP000005225">
    <property type="component" value="Unassembled WGS sequence"/>
</dbReference>
<reference evidence="3" key="2">
    <citation type="submission" date="2025-08" db="UniProtKB">
        <authorList>
            <consortium name="Ensembl"/>
        </authorList>
    </citation>
    <scope>IDENTIFICATION</scope>
</reference>
<dbReference type="GO" id="GO:0003684">
    <property type="term" value="F:damaged DNA binding"/>
    <property type="evidence" value="ECO:0007669"/>
    <property type="project" value="TreeGrafter"/>
</dbReference>
<dbReference type="STRING" id="30611.ENSOGAP00000021290"/>
<evidence type="ECO:0000259" key="2">
    <source>
        <dbReference type="Pfam" id="PF16508"/>
    </source>
</evidence>
<dbReference type="EMBL" id="AAQR03018014">
    <property type="status" value="NOT_ANNOTATED_CDS"/>
    <property type="molecule type" value="Genomic_DNA"/>
</dbReference>
<feature type="domain" description="Nibrin second BRCT" evidence="2">
    <location>
        <begin position="175"/>
        <end position="268"/>
    </location>
</feature>
<evidence type="ECO:0000256" key="1">
    <source>
        <dbReference type="SAM" id="MobiDB-lite"/>
    </source>
</evidence>
<protein>
    <recommendedName>
        <fullName evidence="2">Nibrin second BRCT domain-containing protein</fullName>
    </recommendedName>
</protein>
<dbReference type="GO" id="GO:0030870">
    <property type="term" value="C:Mre11 complex"/>
    <property type="evidence" value="ECO:0007669"/>
    <property type="project" value="InterPro"/>
</dbReference>
<dbReference type="PANTHER" id="PTHR12162:SF0">
    <property type="entry name" value="NIBRIN"/>
    <property type="match status" value="1"/>
</dbReference>
<dbReference type="SUPFAM" id="SSF49879">
    <property type="entry name" value="SMAD/FHA domain"/>
    <property type="match status" value="1"/>
</dbReference>
<dbReference type="CDD" id="cd17741">
    <property type="entry name" value="BRCT_nibrin"/>
    <property type="match status" value="1"/>
</dbReference>
<dbReference type="OMA" id="LWGDDMV"/>
<proteinExistence type="predicted"/>
<name>H0XYU7_OTOGA</name>
<dbReference type="PANTHER" id="PTHR12162">
    <property type="entry name" value="NIBRIN-RELATED"/>
    <property type="match status" value="1"/>
</dbReference>
<keyword evidence="4" id="KW-1185">Reference proteome</keyword>
<dbReference type="Ensembl" id="ENSOGAT00000033399.1">
    <property type="protein sequence ID" value="ENSOGAP00000021290.1"/>
    <property type="gene ID" value="ENSOGAG00000028746.1"/>
</dbReference>
<dbReference type="GO" id="GO:0000724">
    <property type="term" value="P:double-strand break repair via homologous recombination"/>
    <property type="evidence" value="ECO:0007669"/>
    <property type="project" value="TreeGrafter"/>
</dbReference>
<dbReference type="InterPro" id="IPR040227">
    <property type="entry name" value="Nibrin-rel"/>
</dbReference>
<dbReference type="Gene3D" id="3.40.50.10980">
    <property type="entry name" value="Nibrin, BRCT2 domain"/>
    <property type="match status" value="1"/>
</dbReference>
<feature type="region of interest" description="Disordered" evidence="1">
    <location>
        <begin position="268"/>
        <end position="289"/>
    </location>
</feature>
<dbReference type="Pfam" id="PF16508">
    <property type="entry name" value="NIBRIN_BRCT_II"/>
    <property type="match status" value="1"/>
</dbReference>
<sequence length="421" mass="47224">ISQNHAVLTANFSVTNLSQTDEIPVLTIKEYKYSTFINEEKRQNGLSQTLKAGDRITFGVFESKFRVEYEPLVVCSPCLDASGETALHQAVLQLGFTVNNWTEEYTHLVVISVKVTTKPTTCALNCGHPTVNQNFTKFLKAVQSKKQLPHIESFYPPLDEPVIASKNIGLSGTEQIFKGKTFIFLNAKQNKQLGGGEARVITEEKEDEEQDSFFSTPGTCVVDIGITNSKKWIHSIMDMLQRQGRRPITDAEIGLAVIFMSTESYWDPQGQPTTGLKTTTPGPSLSQGLSVHEKLKPSVPVNTTTYMADTESEQADIGMDFSERPKEIKISRKEQYLRKFSQEIPTIKEPPKTTSNTNNTAVSNTRVKVKIPNYELSPTKFLAINREIKLLSSQTNSIKNYFQPLTEKGKRMKKIKKHLHA</sequence>
<dbReference type="GO" id="GO:0007095">
    <property type="term" value="P:mitotic G2 DNA damage checkpoint signaling"/>
    <property type="evidence" value="ECO:0007669"/>
    <property type="project" value="InterPro"/>
</dbReference>
<organism evidence="3 4">
    <name type="scientific">Otolemur garnettii</name>
    <name type="common">Small-eared galago</name>
    <name type="synonym">Garnett's greater bushbaby</name>
    <dbReference type="NCBI Taxonomy" id="30611"/>
    <lineage>
        <taxon>Eukaryota</taxon>
        <taxon>Metazoa</taxon>
        <taxon>Chordata</taxon>
        <taxon>Craniata</taxon>
        <taxon>Vertebrata</taxon>
        <taxon>Euteleostomi</taxon>
        <taxon>Mammalia</taxon>
        <taxon>Eutheria</taxon>
        <taxon>Euarchontoglires</taxon>
        <taxon>Primates</taxon>
        <taxon>Strepsirrhini</taxon>
        <taxon>Lorisiformes</taxon>
        <taxon>Galagidae</taxon>
        <taxon>Otolemur</taxon>
    </lineage>
</organism>
<dbReference type="GeneTree" id="ENSGT00390000000521"/>
<reference evidence="3" key="3">
    <citation type="submission" date="2025-09" db="UniProtKB">
        <authorList>
            <consortium name="Ensembl"/>
        </authorList>
    </citation>
    <scope>IDENTIFICATION</scope>
</reference>
<dbReference type="CDD" id="cd22667">
    <property type="entry name" value="FHA_NBN"/>
    <property type="match status" value="1"/>
</dbReference>
<evidence type="ECO:0000313" key="4">
    <source>
        <dbReference type="Proteomes" id="UP000005225"/>
    </source>
</evidence>
<accession>H0XYU7</accession>
<dbReference type="eggNOG" id="ENOG502QQ7Y">
    <property type="taxonomic scope" value="Eukaryota"/>
</dbReference>